<evidence type="ECO:0000256" key="1">
    <source>
        <dbReference type="ARBA" id="ARBA00007118"/>
    </source>
</evidence>
<dbReference type="CDD" id="cd02137">
    <property type="entry name" value="MhqN-like"/>
    <property type="match status" value="1"/>
</dbReference>
<dbReference type="GO" id="GO:0016491">
    <property type="term" value="F:oxidoreductase activity"/>
    <property type="evidence" value="ECO:0007669"/>
    <property type="project" value="UniProtKB-KW"/>
</dbReference>
<dbReference type="PANTHER" id="PTHR43673">
    <property type="entry name" value="NAD(P)H NITROREDUCTASE YDGI-RELATED"/>
    <property type="match status" value="1"/>
</dbReference>
<feature type="domain" description="Nitroreductase" evidence="3">
    <location>
        <begin position="8"/>
        <end position="182"/>
    </location>
</feature>
<protein>
    <submittedName>
        <fullName evidence="4">Nitroreductase family protein</fullName>
    </submittedName>
</protein>
<sequence>MNVFDALSQRTSVNYFDTERAISTAEVLELLDYAQHAPTAFNIQHTRYLVVTDQAAKETLKDIAYGQQKVADAPVVILVLADEQGHERMPDIAQRGVDAGIYNEGVRDYFVSAVNGAYGDNKAAAHDEALRSASMATMNLMTAAAGKGMATGPMIGFDTAKAKEVFNIGERYSVAMMVTLGYAKEGNWPRKPRLAASEVTVLDGRPGKLHDLSN</sequence>
<evidence type="ECO:0000313" key="4">
    <source>
        <dbReference type="EMBL" id="MCT7357867.1"/>
    </source>
</evidence>
<dbReference type="InterPro" id="IPR000415">
    <property type="entry name" value="Nitroreductase-like"/>
</dbReference>
<organism evidence="4 5">
    <name type="scientific">Thalassolituus pacificus</name>
    <dbReference type="NCBI Taxonomy" id="2975440"/>
    <lineage>
        <taxon>Bacteria</taxon>
        <taxon>Pseudomonadati</taxon>
        <taxon>Pseudomonadota</taxon>
        <taxon>Gammaproteobacteria</taxon>
        <taxon>Oceanospirillales</taxon>
        <taxon>Oceanospirillaceae</taxon>
        <taxon>Thalassolituus</taxon>
    </lineage>
</organism>
<name>A0A9X2WDV4_9GAMM</name>
<evidence type="ECO:0000313" key="5">
    <source>
        <dbReference type="Proteomes" id="UP001147830"/>
    </source>
</evidence>
<dbReference type="EMBL" id="JAOANI010000009">
    <property type="protein sequence ID" value="MCT7357867.1"/>
    <property type="molecule type" value="Genomic_DNA"/>
</dbReference>
<dbReference type="Proteomes" id="UP001147830">
    <property type="component" value="Unassembled WGS sequence"/>
</dbReference>
<dbReference type="AlphaFoldDB" id="A0A9X2WDV4"/>
<evidence type="ECO:0000259" key="3">
    <source>
        <dbReference type="Pfam" id="PF00881"/>
    </source>
</evidence>
<dbReference type="Gene3D" id="3.40.109.10">
    <property type="entry name" value="NADH Oxidase"/>
    <property type="match status" value="1"/>
</dbReference>
<reference evidence="4" key="1">
    <citation type="journal article" date="2022" name="Front. Microbiol.">
        <title>Genome-based taxonomic rearrangement of Oceanobacter-related bacteria including the description of Thalassolituus hydrocarbonoclasticus sp. nov. and Thalassolituus pacificus sp. nov. and emended description of the genus Thalassolituus.</title>
        <authorList>
            <person name="Dong C."/>
            <person name="Wei L."/>
            <person name="Wang J."/>
            <person name="Lai Q."/>
            <person name="Huang Z."/>
            <person name="Shao Z."/>
        </authorList>
    </citation>
    <scope>NUCLEOTIDE SEQUENCE</scope>
    <source>
        <strain evidence="4">59MF3M-4</strain>
    </source>
</reference>
<proteinExistence type="inferred from homology"/>
<dbReference type="InterPro" id="IPR029479">
    <property type="entry name" value="Nitroreductase"/>
</dbReference>
<dbReference type="Pfam" id="PF00881">
    <property type="entry name" value="Nitroreductase"/>
    <property type="match status" value="1"/>
</dbReference>
<evidence type="ECO:0000256" key="2">
    <source>
        <dbReference type="ARBA" id="ARBA00023002"/>
    </source>
</evidence>
<reference evidence="4" key="2">
    <citation type="submission" date="2022-08" db="EMBL/GenBank/DDBJ databases">
        <authorList>
            <person name="Dong C."/>
        </authorList>
    </citation>
    <scope>NUCLEOTIDE SEQUENCE</scope>
    <source>
        <strain evidence="4">59MF3M-4</strain>
    </source>
</reference>
<comment type="similarity">
    <text evidence="1">Belongs to the nitroreductase family.</text>
</comment>
<accession>A0A9X2WDV4</accession>
<dbReference type="RefSeq" id="WP_230330770.1">
    <property type="nucleotide sequence ID" value="NZ_JAOANI010000009.1"/>
</dbReference>
<comment type="caution">
    <text evidence="4">The sequence shown here is derived from an EMBL/GenBank/DDBJ whole genome shotgun (WGS) entry which is preliminary data.</text>
</comment>
<keyword evidence="5" id="KW-1185">Reference proteome</keyword>
<gene>
    <name evidence="4" type="ORF">NYR02_02380</name>
</gene>
<dbReference type="PANTHER" id="PTHR43673:SF12">
    <property type="entry name" value="PROTEIN DRGA"/>
    <property type="match status" value="1"/>
</dbReference>
<keyword evidence="2" id="KW-0560">Oxidoreductase</keyword>
<dbReference type="SUPFAM" id="SSF55469">
    <property type="entry name" value="FMN-dependent nitroreductase-like"/>
    <property type="match status" value="1"/>
</dbReference>